<sequence>MPLIIWIRYVIIFHTIFQNLINKKLTQTKLKYQNPQNNAVYQRVGETTNSQRDFLIQLKRVTEYSYRVYKGERVLNSDPIMTAKTKDSVNESILSNFVYNESFIPTKIDIHKEL</sequence>
<keyword evidence="1" id="KW-0472">Membrane</keyword>
<keyword evidence="1" id="KW-0812">Transmembrane</keyword>
<name>A0ABQ0D6F2_9HELI</name>
<protein>
    <submittedName>
        <fullName evidence="2">Uncharacterized protein</fullName>
    </submittedName>
</protein>
<feature type="transmembrane region" description="Helical" evidence="1">
    <location>
        <begin position="6"/>
        <end position="22"/>
    </location>
</feature>
<dbReference type="RefSeq" id="WP_369607867.1">
    <property type="nucleotide sequence ID" value="NZ_BAAFHN010000078.1"/>
</dbReference>
<dbReference type="EMBL" id="BAAFHN010000078">
    <property type="protein sequence ID" value="GAB0173925.1"/>
    <property type="molecule type" value="Genomic_DNA"/>
</dbReference>
<evidence type="ECO:0000313" key="2">
    <source>
        <dbReference type="EMBL" id="GAB0173925.1"/>
    </source>
</evidence>
<dbReference type="Proteomes" id="UP001562457">
    <property type="component" value="Unassembled WGS sequence"/>
</dbReference>
<organism evidence="2 3">
    <name type="scientific">Helicobacter trogontum</name>
    <dbReference type="NCBI Taxonomy" id="50960"/>
    <lineage>
        <taxon>Bacteria</taxon>
        <taxon>Pseudomonadati</taxon>
        <taxon>Campylobacterota</taxon>
        <taxon>Epsilonproteobacteria</taxon>
        <taxon>Campylobacterales</taxon>
        <taxon>Helicobacteraceae</taxon>
        <taxon>Helicobacter</taxon>
    </lineage>
</organism>
<comment type="caution">
    <text evidence="2">The sequence shown here is derived from an EMBL/GenBank/DDBJ whole genome shotgun (WGS) entry which is preliminary data.</text>
</comment>
<reference evidence="2 3" key="1">
    <citation type="submission" date="2024-06" db="EMBL/GenBank/DDBJ databases">
        <title>Draft genome sequence of Helicobacter trogontum NHP16-4001.</title>
        <authorList>
            <person name="Rimbara E."/>
            <person name="Suzuki M."/>
        </authorList>
    </citation>
    <scope>NUCLEOTIDE SEQUENCE [LARGE SCALE GENOMIC DNA]</scope>
    <source>
        <strain evidence="2 3">NHP16-4001</strain>
    </source>
</reference>
<keyword evidence="3" id="KW-1185">Reference proteome</keyword>
<evidence type="ECO:0000256" key="1">
    <source>
        <dbReference type="SAM" id="Phobius"/>
    </source>
</evidence>
<proteinExistence type="predicted"/>
<evidence type="ECO:0000313" key="3">
    <source>
        <dbReference type="Proteomes" id="UP001562457"/>
    </source>
</evidence>
<keyword evidence="1" id="KW-1133">Transmembrane helix</keyword>
<accession>A0ABQ0D6F2</accession>
<gene>
    <name evidence="2" type="ORF">NHP164001_19470</name>
</gene>